<dbReference type="EMBL" id="GGEC01075669">
    <property type="protein sequence ID" value="MBX56153.1"/>
    <property type="molecule type" value="Transcribed_RNA"/>
</dbReference>
<sequence>MCFRWLYAHQSVCVHRKQKDPRVQGLLLPVFCFILMSF</sequence>
<protein>
    <submittedName>
        <fullName evidence="1">Uncharacterized protein</fullName>
    </submittedName>
</protein>
<proteinExistence type="predicted"/>
<accession>A0A2P2PN28</accession>
<reference evidence="1" key="1">
    <citation type="submission" date="2018-02" db="EMBL/GenBank/DDBJ databases">
        <title>Rhizophora mucronata_Transcriptome.</title>
        <authorList>
            <person name="Meera S.P."/>
            <person name="Sreeshan A."/>
            <person name="Augustine A."/>
        </authorList>
    </citation>
    <scope>NUCLEOTIDE SEQUENCE</scope>
    <source>
        <tissue evidence="1">Leaf</tissue>
    </source>
</reference>
<dbReference type="AlphaFoldDB" id="A0A2P2PN28"/>
<organism evidence="1">
    <name type="scientific">Rhizophora mucronata</name>
    <name type="common">Asiatic mangrove</name>
    <dbReference type="NCBI Taxonomy" id="61149"/>
    <lineage>
        <taxon>Eukaryota</taxon>
        <taxon>Viridiplantae</taxon>
        <taxon>Streptophyta</taxon>
        <taxon>Embryophyta</taxon>
        <taxon>Tracheophyta</taxon>
        <taxon>Spermatophyta</taxon>
        <taxon>Magnoliopsida</taxon>
        <taxon>eudicotyledons</taxon>
        <taxon>Gunneridae</taxon>
        <taxon>Pentapetalae</taxon>
        <taxon>rosids</taxon>
        <taxon>fabids</taxon>
        <taxon>Malpighiales</taxon>
        <taxon>Rhizophoraceae</taxon>
        <taxon>Rhizophora</taxon>
    </lineage>
</organism>
<evidence type="ECO:0000313" key="1">
    <source>
        <dbReference type="EMBL" id="MBX56153.1"/>
    </source>
</evidence>
<name>A0A2P2PN28_RHIMU</name>